<keyword evidence="2" id="KW-1133">Transmembrane helix</keyword>
<dbReference type="Proteomes" id="UP000219612">
    <property type="component" value="Unassembled WGS sequence"/>
</dbReference>
<protein>
    <recommendedName>
        <fullName evidence="5">DUF308 domain-containing protein</fullName>
    </recommendedName>
</protein>
<evidence type="ECO:0000313" key="3">
    <source>
        <dbReference type="EMBL" id="SNY50880.1"/>
    </source>
</evidence>
<evidence type="ECO:0008006" key="5">
    <source>
        <dbReference type="Google" id="ProtNLM"/>
    </source>
</evidence>
<name>A0A285IS92_9ACTN</name>
<keyword evidence="4" id="KW-1185">Reference proteome</keyword>
<dbReference type="EMBL" id="OBDY01000011">
    <property type="protein sequence ID" value="SNY50880.1"/>
    <property type="molecule type" value="Genomic_DNA"/>
</dbReference>
<feature type="transmembrane region" description="Helical" evidence="2">
    <location>
        <begin position="68"/>
        <end position="87"/>
    </location>
</feature>
<evidence type="ECO:0000256" key="1">
    <source>
        <dbReference type="SAM" id="MobiDB-lite"/>
    </source>
</evidence>
<accession>A0A285IS92</accession>
<feature type="transmembrane region" description="Helical" evidence="2">
    <location>
        <begin position="16"/>
        <end position="35"/>
    </location>
</feature>
<proteinExistence type="predicted"/>
<keyword evidence="2" id="KW-0472">Membrane</keyword>
<dbReference type="AlphaFoldDB" id="A0A285IS92"/>
<evidence type="ECO:0000256" key="2">
    <source>
        <dbReference type="SAM" id="Phobius"/>
    </source>
</evidence>
<feature type="transmembrane region" description="Helical" evidence="2">
    <location>
        <begin position="42"/>
        <end position="62"/>
    </location>
</feature>
<feature type="region of interest" description="Disordered" evidence="1">
    <location>
        <begin position="250"/>
        <end position="280"/>
    </location>
</feature>
<keyword evidence="2" id="KW-0812">Transmembrane</keyword>
<gene>
    <name evidence="3" type="ORF">SAMN05421748_111130</name>
</gene>
<organism evidence="3 4">
    <name type="scientific">Paractinoplanes atraurantiacus</name>
    <dbReference type="NCBI Taxonomy" id="1036182"/>
    <lineage>
        <taxon>Bacteria</taxon>
        <taxon>Bacillati</taxon>
        <taxon>Actinomycetota</taxon>
        <taxon>Actinomycetes</taxon>
        <taxon>Micromonosporales</taxon>
        <taxon>Micromonosporaceae</taxon>
        <taxon>Paractinoplanes</taxon>
    </lineage>
</organism>
<reference evidence="3 4" key="1">
    <citation type="submission" date="2017-09" db="EMBL/GenBank/DDBJ databases">
        <authorList>
            <person name="Ehlers B."/>
            <person name="Leendertz F.H."/>
        </authorList>
    </citation>
    <scope>NUCLEOTIDE SEQUENCE [LARGE SCALE GENOMIC DNA]</scope>
    <source>
        <strain evidence="3 4">CGMCC 4.6857</strain>
    </source>
</reference>
<sequence length="280" mass="29879">MLWSGSSPLTVMRNSMWGFLMFAGVAWLAIGWSVMRLEPADVVSVAGPVIFFGALCEAVRALAGTRTWWLNASMAALFTATGVIVLLDRDATYTTPASLIGWFLMVRGAVDVAVATMNRGADRTWGLMLSLGVAQAGLGFFASSPLSRAADPVIVTLGGLAMLRAIADLVTSLRLREVSAVRPDVLKLSPEREEGVAGYSAGLTDFEDAPEKPRARHRAVDADARTFHEEVVSTTRDLDAKIAEAGVTGTAAAAHRLPPDRDIPAVPDTPESMAEGERRR</sequence>
<evidence type="ECO:0000313" key="4">
    <source>
        <dbReference type="Proteomes" id="UP000219612"/>
    </source>
</evidence>